<reference evidence="3" key="2">
    <citation type="submission" date="2021-01" db="UniProtKB">
        <authorList>
            <consortium name="EnsemblMetazoa"/>
        </authorList>
    </citation>
    <scope>IDENTIFICATION</scope>
</reference>
<evidence type="ECO:0000313" key="4">
    <source>
        <dbReference type="Proteomes" id="UP000007110"/>
    </source>
</evidence>
<reference evidence="4" key="1">
    <citation type="submission" date="2015-02" db="EMBL/GenBank/DDBJ databases">
        <title>Genome sequencing for Strongylocentrotus purpuratus.</title>
        <authorList>
            <person name="Murali S."/>
            <person name="Liu Y."/>
            <person name="Vee V."/>
            <person name="English A."/>
            <person name="Wang M."/>
            <person name="Skinner E."/>
            <person name="Han Y."/>
            <person name="Muzny D.M."/>
            <person name="Worley K.C."/>
            <person name="Gibbs R.A."/>
        </authorList>
    </citation>
    <scope>NUCLEOTIDE SEQUENCE</scope>
</reference>
<proteinExistence type="predicted"/>
<dbReference type="PANTHER" id="PTHR12496:SF9">
    <property type="entry name" value="METHYLTRANSFERASE-LIKE PROTEIN 25-RELATED"/>
    <property type="match status" value="1"/>
</dbReference>
<feature type="region of interest" description="Disordered" evidence="1">
    <location>
        <begin position="471"/>
        <end position="490"/>
    </location>
</feature>
<dbReference type="AlphaFoldDB" id="A0A7M7NZJ0"/>
<feature type="region of interest" description="Disordered" evidence="1">
    <location>
        <begin position="415"/>
        <end position="441"/>
    </location>
</feature>
<dbReference type="KEGG" id="spu:100889003"/>
<dbReference type="InterPro" id="IPR025714">
    <property type="entry name" value="Methyltranfer_dom"/>
</dbReference>
<feature type="region of interest" description="Disordered" evidence="1">
    <location>
        <begin position="338"/>
        <end position="359"/>
    </location>
</feature>
<dbReference type="InterPro" id="IPR029063">
    <property type="entry name" value="SAM-dependent_MTases_sf"/>
</dbReference>
<feature type="compositionally biased region" description="Pro residues" evidence="1">
    <location>
        <begin position="425"/>
        <end position="434"/>
    </location>
</feature>
<dbReference type="Proteomes" id="UP000007110">
    <property type="component" value="Unassembled WGS sequence"/>
</dbReference>
<dbReference type="SUPFAM" id="SSF53335">
    <property type="entry name" value="S-adenosyl-L-methionine-dependent methyltransferases"/>
    <property type="match status" value="1"/>
</dbReference>
<dbReference type="InterPro" id="IPR052220">
    <property type="entry name" value="METTL25"/>
</dbReference>
<feature type="region of interest" description="Disordered" evidence="1">
    <location>
        <begin position="83"/>
        <end position="109"/>
    </location>
</feature>
<dbReference type="InParanoid" id="A0A7M7NZJ0"/>
<feature type="compositionally biased region" description="Basic and acidic residues" evidence="1">
    <location>
        <begin position="233"/>
        <end position="244"/>
    </location>
</feature>
<feature type="compositionally biased region" description="Basic and acidic residues" evidence="1">
    <location>
        <begin position="481"/>
        <end position="490"/>
    </location>
</feature>
<dbReference type="PANTHER" id="PTHR12496">
    <property type="entry name" value="CGI-41 METHYLTRANSFERASE"/>
    <property type="match status" value="1"/>
</dbReference>
<dbReference type="Gene3D" id="3.40.50.150">
    <property type="entry name" value="Vaccinia Virus protein VP39"/>
    <property type="match status" value="1"/>
</dbReference>
<dbReference type="GeneID" id="100889003"/>
<feature type="domain" description="Methyltransferase" evidence="2">
    <location>
        <begin position="125"/>
        <end position="210"/>
    </location>
</feature>
<keyword evidence="4" id="KW-1185">Reference proteome</keyword>
<accession>A0A7M7NZJ0</accession>
<evidence type="ECO:0000313" key="3">
    <source>
        <dbReference type="EnsemblMetazoa" id="XP_030843845"/>
    </source>
</evidence>
<name>A0A7M7NZJ0_STRPU</name>
<evidence type="ECO:0000256" key="1">
    <source>
        <dbReference type="SAM" id="MobiDB-lite"/>
    </source>
</evidence>
<feature type="region of interest" description="Disordered" evidence="1">
    <location>
        <begin position="223"/>
        <end position="244"/>
    </location>
</feature>
<feature type="compositionally biased region" description="Basic and acidic residues" evidence="1">
    <location>
        <begin position="84"/>
        <end position="93"/>
    </location>
</feature>
<dbReference type="FunCoup" id="A0A7M7NZJ0">
    <property type="interactions" value="355"/>
</dbReference>
<organism evidence="3 4">
    <name type="scientific">Strongylocentrotus purpuratus</name>
    <name type="common">Purple sea urchin</name>
    <dbReference type="NCBI Taxonomy" id="7668"/>
    <lineage>
        <taxon>Eukaryota</taxon>
        <taxon>Metazoa</taxon>
        <taxon>Echinodermata</taxon>
        <taxon>Eleutherozoa</taxon>
        <taxon>Echinozoa</taxon>
        <taxon>Echinoidea</taxon>
        <taxon>Euechinoidea</taxon>
        <taxon>Echinacea</taxon>
        <taxon>Camarodonta</taxon>
        <taxon>Echinidea</taxon>
        <taxon>Strongylocentrotidae</taxon>
        <taxon>Strongylocentrotus</taxon>
    </lineage>
</organism>
<evidence type="ECO:0000259" key="2">
    <source>
        <dbReference type="Pfam" id="PF13679"/>
    </source>
</evidence>
<dbReference type="OMA" id="PNQREPP"/>
<protein>
    <recommendedName>
        <fullName evidence="2">Methyltransferase domain-containing protein</fullName>
    </recommendedName>
</protein>
<dbReference type="Pfam" id="PF13679">
    <property type="entry name" value="Methyltransf_32"/>
    <property type="match status" value="2"/>
</dbReference>
<sequence>MWDDNLDCEFASQLLQLTDTELALFPSGRVLLHSQSKSLDGQVPLLRKFMKEMVENRLDTLALPIDSVTECCGKEYLRATAGQDVEHDTRSSGEEQMEEPLDAAVSQEREWRENAELTKRIMGNKKSHEVALMAQKCANLLSATGIKQVIDIGSGKGYLGQFLTMQYGINVISVDSSETNTNGALKRNNRLSKQWRGIVKNATQRRQEKVSDAGSACSMKDCRLESRSNSGSEKTRNNDGTDRCQVDLTENEGKELSSSEKIVLSSTLIVTESIPVQSVSLGDGTSGAVKKLSPSSLPSSVLVSSSSSSISIVALSSSSSCSSSSTSTASSLTSITALSSSSSSSSSSTSIVPSTSSSSTSIASLSSSLLSSSIASSFSSPPTTLVAGETTSSLTTGTDIRMSALSAKSSITALNSLPNTSLPHPNQPPPPPHHPLVSFTPSSSSLLAEEDELMKSQTDGKNNSILSQERTCHGGATTPKTEMKAEERGEAGTKPAACVAVTGYVDEETEIGDILQCDENASSFDLTQPFMMVGLHTCGDLAPSMLRIFQSNPSMHCLCNVGCCYHHVTEEFAKKDEWDREHSGIKMGSSFGFPMSDYLREKKVALGRGARMTACMAADRIASEKTVDVKGLFYRAVLQVICRDHFTIPTRKQIIGKLAPKCKSFMEYTRKALKKLKMDDTKISDDEISAYEAEYRPFYRHLAAYNQLRAALSPSIEAIILLDRLLYLKEQPNIKTACIVRLFDPVTSPRCYGIFAVKATDCL</sequence>
<feature type="domain" description="Methyltransferase" evidence="2">
    <location>
        <begin position="524"/>
        <end position="570"/>
    </location>
</feature>
<dbReference type="OrthoDB" id="10258156at2759"/>
<dbReference type="EnsemblMetazoa" id="XM_030987985">
    <property type="protein sequence ID" value="XP_030843845"/>
    <property type="gene ID" value="LOC100889003"/>
</dbReference>
<dbReference type="RefSeq" id="XP_030843845.1">
    <property type="nucleotide sequence ID" value="XM_030987985.1"/>
</dbReference>